<protein>
    <submittedName>
        <fullName evidence="1">Uncharacterized protein</fullName>
    </submittedName>
</protein>
<sequence>MALVVVTVKDGNVYDLVDGRSVRESTQTPRDEYLRKLVFLVFDVGIIGFSEIVDSINNGENFLPISAVLFDSENGEPVAGEKHDLVFLDGHGRRNGIILEEHGQSVHYGALFPSRQVVVHRSVLDEDTRGPVLVVVDDGVDRRRQVRHETAAIVLEAGVKGHFADATRFGVVHVSVHVRHFI</sequence>
<evidence type="ECO:0000313" key="1">
    <source>
        <dbReference type="EnsemblMetazoa" id="SMAR002503-PA"/>
    </source>
</evidence>
<reference evidence="1" key="2">
    <citation type="submission" date="2015-02" db="UniProtKB">
        <authorList>
            <consortium name="EnsemblMetazoa"/>
        </authorList>
    </citation>
    <scope>IDENTIFICATION</scope>
</reference>
<organism evidence="1 2">
    <name type="scientific">Strigamia maritima</name>
    <name type="common">European centipede</name>
    <name type="synonym">Geophilus maritimus</name>
    <dbReference type="NCBI Taxonomy" id="126957"/>
    <lineage>
        <taxon>Eukaryota</taxon>
        <taxon>Metazoa</taxon>
        <taxon>Ecdysozoa</taxon>
        <taxon>Arthropoda</taxon>
        <taxon>Myriapoda</taxon>
        <taxon>Chilopoda</taxon>
        <taxon>Pleurostigmophora</taxon>
        <taxon>Geophilomorpha</taxon>
        <taxon>Linotaeniidae</taxon>
        <taxon>Strigamia</taxon>
    </lineage>
</organism>
<reference evidence="2" key="1">
    <citation type="submission" date="2011-05" db="EMBL/GenBank/DDBJ databases">
        <authorList>
            <person name="Richards S.R."/>
            <person name="Qu J."/>
            <person name="Jiang H."/>
            <person name="Jhangiani S.N."/>
            <person name="Agravi P."/>
            <person name="Goodspeed R."/>
            <person name="Gross S."/>
            <person name="Mandapat C."/>
            <person name="Jackson L."/>
            <person name="Mathew T."/>
            <person name="Pu L."/>
            <person name="Thornton R."/>
            <person name="Saada N."/>
            <person name="Wilczek-Boney K.B."/>
            <person name="Lee S."/>
            <person name="Kovar C."/>
            <person name="Wu Y."/>
            <person name="Scherer S.E."/>
            <person name="Worley K.C."/>
            <person name="Muzny D.M."/>
            <person name="Gibbs R."/>
        </authorList>
    </citation>
    <scope>NUCLEOTIDE SEQUENCE</scope>
    <source>
        <strain evidence="2">Brora</strain>
    </source>
</reference>
<proteinExistence type="predicted"/>
<accession>T1INC6</accession>
<dbReference type="EnsemblMetazoa" id="SMAR002503-RA">
    <property type="protein sequence ID" value="SMAR002503-PA"/>
    <property type="gene ID" value="SMAR002503"/>
</dbReference>
<dbReference type="EMBL" id="JH431157">
    <property type="status" value="NOT_ANNOTATED_CDS"/>
    <property type="molecule type" value="Genomic_DNA"/>
</dbReference>
<dbReference type="AlphaFoldDB" id="T1INC6"/>
<keyword evidence="2" id="KW-1185">Reference proteome</keyword>
<evidence type="ECO:0000313" key="2">
    <source>
        <dbReference type="Proteomes" id="UP000014500"/>
    </source>
</evidence>
<dbReference type="Proteomes" id="UP000014500">
    <property type="component" value="Unassembled WGS sequence"/>
</dbReference>
<name>T1INC6_STRMM</name>
<dbReference type="HOGENOM" id="CLU_1483821_0_0_1"/>